<dbReference type="AlphaFoldDB" id="A0A4C1YHP3"/>
<protein>
    <recommendedName>
        <fullName evidence="3">Histone-lysine N-methyltransferase SETMAR</fullName>
    </recommendedName>
</protein>
<evidence type="ECO:0000313" key="2">
    <source>
        <dbReference type="Proteomes" id="UP000299102"/>
    </source>
</evidence>
<reference evidence="1 2" key="1">
    <citation type="journal article" date="2019" name="Commun. Biol.">
        <title>The bagworm genome reveals a unique fibroin gene that provides high tensile strength.</title>
        <authorList>
            <person name="Kono N."/>
            <person name="Nakamura H."/>
            <person name="Ohtoshi R."/>
            <person name="Tomita M."/>
            <person name="Numata K."/>
            <person name="Arakawa K."/>
        </authorList>
    </citation>
    <scope>NUCLEOTIDE SEQUENCE [LARGE SCALE GENOMIC DNA]</scope>
</reference>
<proteinExistence type="predicted"/>
<name>A0A4C1YHP3_EUMVA</name>
<accession>A0A4C1YHP3</accession>
<sequence>MTPLMVHSSISPLALHPFPQMSYSYPRGRQRIGDSSGVANVQIAERRPRSHFLVHHDNAAPHIVKIMESFLTSEEIEPVIVTHSTFYIYFYFPKIKNFWENRNAKRRRLRNPDWDLCWMRAEKNGKMKVVAPFYGQLGCSMQTGRLDRSITVVFYHRIQT</sequence>
<dbReference type="Proteomes" id="UP000299102">
    <property type="component" value="Unassembled WGS sequence"/>
</dbReference>
<evidence type="ECO:0008006" key="3">
    <source>
        <dbReference type="Google" id="ProtNLM"/>
    </source>
</evidence>
<dbReference type="EMBL" id="BGZK01001203">
    <property type="protein sequence ID" value="GBP74332.1"/>
    <property type="molecule type" value="Genomic_DNA"/>
</dbReference>
<organism evidence="1 2">
    <name type="scientific">Eumeta variegata</name>
    <name type="common">Bagworm moth</name>
    <name type="synonym">Eumeta japonica</name>
    <dbReference type="NCBI Taxonomy" id="151549"/>
    <lineage>
        <taxon>Eukaryota</taxon>
        <taxon>Metazoa</taxon>
        <taxon>Ecdysozoa</taxon>
        <taxon>Arthropoda</taxon>
        <taxon>Hexapoda</taxon>
        <taxon>Insecta</taxon>
        <taxon>Pterygota</taxon>
        <taxon>Neoptera</taxon>
        <taxon>Endopterygota</taxon>
        <taxon>Lepidoptera</taxon>
        <taxon>Glossata</taxon>
        <taxon>Ditrysia</taxon>
        <taxon>Tineoidea</taxon>
        <taxon>Psychidae</taxon>
        <taxon>Oiketicinae</taxon>
        <taxon>Eumeta</taxon>
    </lineage>
</organism>
<keyword evidence="2" id="KW-1185">Reference proteome</keyword>
<comment type="caution">
    <text evidence="1">The sequence shown here is derived from an EMBL/GenBank/DDBJ whole genome shotgun (WGS) entry which is preliminary data.</text>
</comment>
<gene>
    <name evidence="1" type="ORF">EVAR_40162_1</name>
</gene>
<evidence type="ECO:0000313" key="1">
    <source>
        <dbReference type="EMBL" id="GBP74332.1"/>
    </source>
</evidence>